<keyword evidence="1" id="KW-0812">Transmembrane</keyword>
<dbReference type="AlphaFoldDB" id="A0A9X2C472"/>
<evidence type="ECO:0000313" key="2">
    <source>
        <dbReference type="EMBL" id="MCK9689494.1"/>
    </source>
</evidence>
<feature type="transmembrane region" description="Helical" evidence="1">
    <location>
        <begin position="67"/>
        <end position="91"/>
    </location>
</feature>
<evidence type="ECO:0000313" key="3">
    <source>
        <dbReference type="Proteomes" id="UP001139353"/>
    </source>
</evidence>
<keyword evidence="1" id="KW-0472">Membrane</keyword>
<accession>A0A9X2C472</accession>
<dbReference type="RefSeq" id="WP_275685546.1">
    <property type="nucleotide sequence ID" value="NZ_JAJLJH010000015.1"/>
</dbReference>
<name>A0A9X2C472_9BURK</name>
<dbReference type="EMBL" id="JAJLJH010000015">
    <property type="protein sequence ID" value="MCK9689494.1"/>
    <property type="molecule type" value="Genomic_DNA"/>
</dbReference>
<dbReference type="Proteomes" id="UP001139353">
    <property type="component" value="Unassembled WGS sequence"/>
</dbReference>
<gene>
    <name evidence="2" type="ORF">LPC04_27565</name>
</gene>
<reference evidence="2" key="1">
    <citation type="submission" date="2021-11" db="EMBL/GenBank/DDBJ databases">
        <title>BS-T2-15 a new species belonging to the Comamonadaceae family isolated from the soil of a French oak forest.</title>
        <authorList>
            <person name="Mieszkin S."/>
            <person name="Alain K."/>
        </authorList>
    </citation>
    <scope>NUCLEOTIDE SEQUENCE</scope>
    <source>
        <strain evidence="2">BS-T2-15</strain>
    </source>
</reference>
<evidence type="ECO:0000256" key="1">
    <source>
        <dbReference type="SAM" id="Phobius"/>
    </source>
</evidence>
<comment type="caution">
    <text evidence="2">The sequence shown here is derived from an EMBL/GenBank/DDBJ whole genome shotgun (WGS) entry which is preliminary data.</text>
</comment>
<proteinExistence type="predicted"/>
<keyword evidence="3" id="KW-1185">Reference proteome</keyword>
<keyword evidence="1" id="KW-1133">Transmembrane helix</keyword>
<sequence length="244" mass="26738">MTDGLSPPAPPRLFGAERLVGLLRTQRWMWAEASCKWTRRPLPSADYARRLGEGQRFTLRRGSWMSVLVPMVVVAQFVDVLVAQGVIHLAIGPAHRAIAHGLLLFASVWMVAWAVSLRSATQHIDHVLGPHALTLAIGFNQLCRLPLAAIAGIRTIDHQSARGNDDWHDVHQLKPREVTLLSPLDRPTLLIELAAGPNGTCWTRNGAARPLKRWVAVYVDQPDAMRAAVAAAIAELPPSAARQP</sequence>
<organism evidence="2 3">
    <name type="scientific">Scleromatobacter humisilvae</name>
    <dbReference type="NCBI Taxonomy" id="2897159"/>
    <lineage>
        <taxon>Bacteria</taxon>
        <taxon>Pseudomonadati</taxon>
        <taxon>Pseudomonadota</taxon>
        <taxon>Betaproteobacteria</taxon>
        <taxon>Burkholderiales</taxon>
        <taxon>Sphaerotilaceae</taxon>
        <taxon>Scleromatobacter</taxon>
    </lineage>
</organism>
<protein>
    <submittedName>
        <fullName evidence="2">Uncharacterized protein</fullName>
    </submittedName>
</protein>
<feature type="transmembrane region" description="Helical" evidence="1">
    <location>
        <begin position="97"/>
        <end position="115"/>
    </location>
</feature>